<proteinExistence type="predicted"/>
<dbReference type="OrthoDB" id="28455at2759"/>
<dbReference type="EMBL" id="KZ663579">
    <property type="protein sequence ID" value="PPS11512.1"/>
    <property type="molecule type" value="Genomic_DNA"/>
</dbReference>
<accession>A0A2P5Y7G4</accession>
<dbReference type="Proteomes" id="UP000239757">
    <property type="component" value="Unassembled WGS sequence"/>
</dbReference>
<evidence type="ECO:0000313" key="1">
    <source>
        <dbReference type="EMBL" id="PPS11512.1"/>
    </source>
</evidence>
<gene>
    <name evidence="1" type="ORF">GOBAR_AA09131</name>
</gene>
<name>A0A2P5Y7G4_GOSBA</name>
<evidence type="ECO:0000313" key="2">
    <source>
        <dbReference type="Proteomes" id="UP000239757"/>
    </source>
</evidence>
<dbReference type="AlphaFoldDB" id="A0A2P5Y7G4"/>
<sequence>MALLIIGTQARPKKVTKDELGNVARMATTFTASVVEGSGIGSRKEQTENVLNKLISKHSHEILNVDKIEIVVGKAKKLGAINAVVTPKKAVD</sequence>
<organism evidence="1 2">
    <name type="scientific">Gossypium barbadense</name>
    <name type="common">Sea Island cotton</name>
    <name type="synonym">Hibiscus barbadensis</name>
    <dbReference type="NCBI Taxonomy" id="3634"/>
    <lineage>
        <taxon>Eukaryota</taxon>
        <taxon>Viridiplantae</taxon>
        <taxon>Streptophyta</taxon>
        <taxon>Embryophyta</taxon>
        <taxon>Tracheophyta</taxon>
        <taxon>Spermatophyta</taxon>
        <taxon>Magnoliopsida</taxon>
        <taxon>eudicotyledons</taxon>
        <taxon>Gunneridae</taxon>
        <taxon>Pentapetalae</taxon>
        <taxon>rosids</taxon>
        <taxon>malvids</taxon>
        <taxon>Malvales</taxon>
        <taxon>Malvaceae</taxon>
        <taxon>Malvoideae</taxon>
        <taxon>Gossypium</taxon>
    </lineage>
</organism>
<reference evidence="1 2" key="1">
    <citation type="submission" date="2015-01" db="EMBL/GenBank/DDBJ databases">
        <title>Genome of allotetraploid Gossypium barbadense reveals genomic plasticity and fiber elongation in cotton evolution.</title>
        <authorList>
            <person name="Chen X."/>
            <person name="Liu X."/>
            <person name="Zhao B."/>
            <person name="Zheng H."/>
            <person name="Hu Y."/>
            <person name="Lu G."/>
            <person name="Yang C."/>
            <person name="Chen J."/>
            <person name="Shan C."/>
            <person name="Zhang L."/>
            <person name="Zhou Y."/>
            <person name="Wang L."/>
            <person name="Guo W."/>
            <person name="Bai Y."/>
            <person name="Ruan J."/>
            <person name="Shangguan X."/>
            <person name="Mao Y."/>
            <person name="Jiang J."/>
            <person name="Zhu Y."/>
            <person name="Lei J."/>
            <person name="Kang H."/>
            <person name="Chen S."/>
            <person name="He X."/>
            <person name="Wang R."/>
            <person name="Wang Y."/>
            <person name="Chen J."/>
            <person name="Wang L."/>
            <person name="Yu S."/>
            <person name="Wang B."/>
            <person name="Wei J."/>
            <person name="Song S."/>
            <person name="Lu X."/>
            <person name="Gao Z."/>
            <person name="Gu W."/>
            <person name="Deng X."/>
            <person name="Ma D."/>
            <person name="Wang S."/>
            <person name="Liang W."/>
            <person name="Fang L."/>
            <person name="Cai C."/>
            <person name="Zhu X."/>
            <person name="Zhou B."/>
            <person name="Zhang Y."/>
            <person name="Chen Z."/>
            <person name="Xu S."/>
            <person name="Zhu R."/>
            <person name="Wang S."/>
            <person name="Zhang T."/>
            <person name="Zhao G."/>
        </authorList>
    </citation>
    <scope>NUCLEOTIDE SEQUENCE [LARGE SCALE GENOMIC DNA]</scope>
    <source>
        <strain evidence="2">cv. Xinhai21</strain>
        <tissue evidence="1">Leaf</tissue>
    </source>
</reference>
<protein>
    <submittedName>
        <fullName evidence="1">Uncharacterized protein</fullName>
    </submittedName>
</protein>